<dbReference type="Proteomes" id="UP000597444">
    <property type="component" value="Unassembled WGS sequence"/>
</dbReference>
<dbReference type="AlphaFoldDB" id="A0A8J3IC69"/>
<accession>A0A8J3IC69</accession>
<reference evidence="1" key="1">
    <citation type="submission" date="2020-10" db="EMBL/GenBank/DDBJ databases">
        <title>Taxonomic study of unclassified bacteria belonging to the class Ktedonobacteria.</title>
        <authorList>
            <person name="Yabe S."/>
            <person name="Wang C.M."/>
            <person name="Zheng Y."/>
            <person name="Sakai Y."/>
            <person name="Cavaletti L."/>
            <person name="Monciardini P."/>
            <person name="Donadio S."/>
        </authorList>
    </citation>
    <scope>NUCLEOTIDE SEQUENCE</scope>
    <source>
        <strain evidence="1">ID150040</strain>
    </source>
</reference>
<evidence type="ECO:0000313" key="2">
    <source>
        <dbReference type="Proteomes" id="UP000597444"/>
    </source>
</evidence>
<proteinExistence type="predicted"/>
<keyword evidence="2" id="KW-1185">Reference proteome</keyword>
<sequence length="214" mass="24435">MNQNQSSYQSTEDQKVVLPLQKSKQDLVVLKYMAQQVRVTLQAPGQLEDASLPWSYYLNERQRRTHRILLYQPQLLLQKHDLAFVGFVSGRQQNADPETVDRLDAADYDMLSELTHVPGLLSYSSLELRAGRWYNLVILKSLEIKSHFHTIGAHRHAAYELSPHYYEWIRLHSGSLPGGLAGGKMALCGTKYYTFPGNGQRPHVQEQVYSSCCV</sequence>
<gene>
    <name evidence="1" type="ORF">KSF_027770</name>
</gene>
<evidence type="ECO:0000313" key="1">
    <source>
        <dbReference type="EMBL" id="GHO92729.1"/>
    </source>
</evidence>
<protein>
    <submittedName>
        <fullName evidence="1">Uncharacterized protein</fullName>
    </submittedName>
</protein>
<dbReference type="RefSeq" id="WP_220203549.1">
    <property type="nucleotide sequence ID" value="NZ_BNJK01000001.1"/>
</dbReference>
<dbReference type="EMBL" id="BNJK01000001">
    <property type="protein sequence ID" value="GHO92729.1"/>
    <property type="molecule type" value="Genomic_DNA"/>
</dbReference>
<organism evidence="1 2">
    <name type="scientific">Reticulibacter mediterranei</name>
    <dbReference type="NCBI Taxonomy" id="2778369"/>
    <lineage>
        <taxon>Bacteria</taxon>
        <taxon>Bacillati</taxon>
        <taxon>Chloroflexota</taxon>
        <taxon>Ktedonobacteria</taxon>
        <taxon>Ktedonobacterales</taxon>
        <taxon>Reticulibacteraceae</taxon>
        <taxon>Reticulibacter</taxon>
    </lineage>
</organism>
<name>A0A8J3IC69_9CHLR</name>
<comment type="caution">
    <text evidence="1">The sequence shown here is derived from an EMBL/GenBank/DDBJ whole genome shotgun (WGS) entry which is preliminary data.</text>
</comment>